<comment type="caution">
    <text evidence="2">The sequence shown here is derived from an EMBL/GenBank/DDBJ whole genome shotgun (WGS) entry which is preliminary data.</text>
</comment>
<protein>
    <submittedName>
        <fullName evidence="2">Zinc finger, CCHC-type containing protein</fullName>
    </submittedName>
</protein>
<reference evidence="2" key="2">
    <citation type="submission" date="2022-01" db="EMBL/GenBank/DDBJ databases">
        <authorList>
            <person name="Yamashiro T."/>
            <person name="Shiraishi A."/>
            <person name="Satake H."/>
            <person name="Nakayama K."/>
        </authorList>
    </citation>
    <scope>NUCLEOTIDE SEQUENCE</scope>
</reference>
<dbReference type="PANTHER" id="PTHR11439">
    <property type="entry name" value="GAG-POL-RELATED RETROTRANSPOSON"/>
    <property type="match status" value="1"/>
</dbReference>
<dbReference type="Proteomes" id="UP001151760">
    <property type="component" value="Unassembled WGS sequence"/>
</dbReference>
<dbReference type="PANTHER" id="PTHR11439:SF521">
    <property type="entry name" value="RNA-DIRECTED DNA POLYMERASE"/>
    <property type="match status" value="1"/>
</dbReference>
<dbReference type="EMBL" id="BQNB010020011">
    <property type="protein sequence ID" value="GJT91352.1"/>
    <property type="molecule type" value="Genomic_DNA"/>
</dbReference>
<evidence type="ECO:0000313" key="3">
    <source>
        <dbReference type="Proteomes" id="UP001151760"/>
    </source>
</evidence>
<accession>A0ABQ5HU18</accession>
<organism evidence="2 3">
    <name type="scientific">Tanacetum coccineum</name>
    <dbReference type="NCBI Taxonomy" id="301880"/>
    <lineage>
        <taxon>Eukaryota</taxon>
        <taxon>Viridiplantae</taxon>
        <taxon>Streptophyta</taxon>
        <taxon>Embryophyta</taxon>
        <taxon>Tracheophyta</taxon>
        <taxon>Spermatophyta</taxon>
        <taxon>Magnoliopsida</taxon>
        <taxon>eudicotyledons</taxon>
        <taxon>Gunneridae</taxon>
        <taxon>Pentapetalae</taxon>
        <taxon>asterids</taxon>
        <taxon>campanulids</taxon>
        <taxon>Asterales</taxon>
        <taxon>Asteraceae</taxon>
        <taxon>Asteroideae</taxon>
        <taxon>Anthemideae</taxon>
        <taxon>Anthemidinae</taxon>
        <taxon>Tanacetum</taxon>
    </lineage>
</organism>
<sequence>MSSHLLGYSEHSKSFWLYVIESNESVSINSILKSRDGIFNKNRFYLVPKPSIRIPNGTEDIGGSVVPEEVTKELYLIEGARDEKEAINDEMDSIMGNNTWVLADMPLGIDYLDTYALVAHINTIRLLIALALVYSLIIHQMDVKTTFLNDELDDEVYMNQPQGFNMPGNEKKVDLTKEFLSSRFAIKDMGEADVILDIRIKMKAVSQLEVIGCLMYAITCTRPNIAFLVGKLSRYTSNPSTQHWQAIQWVLKYLKKIMNYSLPYICYPYVLELYTDVSCINNTKDNSSTSGWVFLLNGGAISWVSKKQTCITSSIMESQFMALVVAGKEAECVATLAKAYSQMYNGKSRHLGVKHNIIREVIMNGVVSIEFVRSQQNLVDHLTKGLARDLVL</sequence>
<reference evidence="2" key="1">
    <citation type="journal article" date="2022" name="Int. J. Mol. Sci.">
        <title>Draft Genome of Tanacetum Coccineum: Genomic Comparison of Closely Related Tanacetum-Family Plants.</title>
        <authorList>
            <person name="Yamashiro T."/>
            <person name="Shiraishi A."/>
            <person name="Nakayama K."/>
            <person name="Satake H."/>
        </authorList>
    </citation>
    <scope>NUCLEOTIDE SEQUENCE</scope>
</reference>
<evidence type="ECO:0000259" key="1">
    <source>
        <dbReference type="Pfam" id="PF07727"/>
    </source>
</evidence>
<keyword evidence="3" id="KW-1185">Reference proteome</keyword>
<name>A0ABQ5HU18_9ASTR</name>
<feature type="domain" description="Reverse transcriptase Ty1/copia-type" evidence="1">
    <location>
        <begin position="108"/>
        <end position="173"/>
    </location>
</feature>
<proteinExistence type="predicted"/>
<dbReference type="Pfam" id="PF07727">
    <property type="entry name" value="RVT_2"/>
    <property type="match status" value="1"/>
</dbReference>
<evidence type="ECO:0000313" key="2">
    <source>
        <dbReference type="EMBL" id="GJT91352.1"/>
    </source>
</evidence>
<dbReference type="InterPro" id="IPR013103">
    <property type="entry name" value="RVT_2"/>
</dbReference>
<gene>
    <name evidence="2" type="ORF">Tco_1080197</name>
</gene>
<dbReference type="CDD" id="cd09272">
    <property type="entry name" value="RNase_HI_RT_Ty1"/>
    <property type="match status" value="1"/>
</dbReference>